<dbReference type="OrthoDB" id="9765926at2"/>
<dbReference type="Proteomes" id="UP000287527">
    <property type="component" value="Unassembled WGS sequence"/>
</dbReference>
<dbReference type="Gene3D" id="2.130.10.10">
    <property type="entry name" value="YVTN repeat-like/Quinoprotein amine dehydrogenase"/>
    <property type="match status" value="1"/>
</dbReference>
<comment type="caution">
    <text evidence="2">The sequence shown here is derived from an EMBL/GenBank/DDBJ whole genome shotgun (WGS) entry which is preliminary data.</text>
</comment>
<organism evidence="2 3">
    <name type="scientific">Flavobacterium cerinum</name>
    <dbReference type="NCBI Taxonomy" id="2502784"/>
    <lineage>
        <taxon>Bacteria</taxon>
        <taxon>Pseudomonadati</taxon>
        <taxon>Bacteroidota</taxon>
        <taxon>Flavobacteriia</taxon>
        <taxon>Flavobacteriales</taxon>
        <taxon>Flavobacteriaceae</taxon>
        <taxon>Flavobacterium</taxon>
    </lineage>
</organism>
<dbReference type="EMBL" id="SBII01000008">
    <property type="protein sequence ID" value="RWW99644.1"/>
    <property type="molecule type" value="Genomic_DNA"/>
</dbReference>
<dbReference type="Pfam" id="PF13585">
    <property type="entry name" value="CHU_C"/>
    <property type="match status" value="1"/>
</dbReference>
<dbReference type="Pfam" id="PF18911">
    <property type="entry name" value="PKD_4"/>
    <property type="match status" value="1"/>
</dbReference>
<dbReference type="CDD" id="cd00146">
    <property type="entry name" value="PKD"/>
    <property type="match status" value="1"/>
</dbReference>
<feature type="domain" description="PKD" evidence="1">
    <location>
        <begin position="401"/>
        <end position="444"/>
    </location>
</feature>
<reference evidence="2 3" key="1">
    <citation type="submission" date="2019-01" db="EMBL/GenBank/DDBJ databases">
        <title>Flavobacterium sp. nov.,isolated from freshwater.</title>
        <authorList>
            <person name="Zhang R."/>
            <person name="Du Z.-J."/>
        </authorList>
    </citation>
    <scope>NUCLEOTIDE SEQUENCE [LARGE SCALE GENOMIC DNA]</scope>
    <source>
        <strain evidence="2 3">1E403</strain>
    </source>
</reference>
<dbReference type="AlphaFoldDB" id="A0A444H8N7"/>
<evidence type="ECO:0000259" key="1">
    <source>
        <dbReference type="PROSITE" id="PS50093"/>
    </source>
</evidence>
<dbReference type="InterPro" id="IPR026341">
    <property type="entry name" value="T9SS_type_B"/>
</dbReference>
<dbReference type="RefSeq" id="WP_128390193.1">
    <property type="nucleotide sequence ID" value="NZ_SBII01000008.1"/>
</dbReference>
<proteinExistence type="predicted"/>
<protein>
    <submittedName>
        <fullName evidence="2">T9SS type B sorting domain-containing protein</fullName>
    </submittedName>
</protein>
<dbReference type="SUPFAM" id="SSF49299">
    <property type="entry name" value="PKD domain"/>
    <property type="match status" value="1"/>
</dbReference>
<evidence type="ECO:0000313" key="3">
    <source>
        <dbReference type="Proteomes" id="UP000287527"/>
    </source>
</evidence>
<dbReference type="PROSITE" id="PS51257">
    <property type="entry name" value="PROKAR_LIPOPROTEIN"/>
    <property type="match status" value="1"/>
</dbReference>
<sequence length="783" mass="84698">MDGKKLLSFFQTCLHSFMKVWQNAFLCLFFSCLSLSYAQEIGPVWYFGNNAGLDFNSGVPVVLTNGALVSDEGCATLTDANGQIMFYTNGNTVWNKDHVVMDNGTGLFGNVSSAQGVVIVQRPGSNTIFYVFTVDTQPVDAGYKGLRYSEVDMTLDSGLGAVTSNKNIFIATAIGEMLTIVRHSNGTDRWVAAVGYPDNKIYATLITAAGVNTTPVVSDGGPALSNYGWMGAMKVSPDGTKLAHSHLFSGVQLSDFDPATGLADNYITLTTDSMYGVEFSPSGKLLYTSSYTSSTINQYNLEAADIAASAINISPGNQIHDGGGLQLATDGKIYFCRYNLLDALDVINSPDVLGITCNYQINALYLGGKTINSGLPAATQVQKMTAVIMADKFCLSDATEFSLSSVVDANSVTWNFGDGNFSNEVNPTHVYASIGTYTVSASFTIGGVPQTLFKTIEILEMPTATQPPDMTACGDENGQAVFDLSTQRTTILGPLQLVDFSVGFYTSLEDAKAGVNFITEQYTNTSNPQTIYARVSPDAGICHAITSFILNVVRKPVLIMPDAFAFCQNSSVTITAPAGFSAYVWSTGATSQSIVVSKAGSYTITVYQVSGGITCEAVKTITVTEAAKPEITYIEINDWTDNKNSIVVTVSGSGNYEYSINGINYQTSPVFNGLLPGKYTVYVNDINNCGTDKQEVVVLMYPRFFTPNGDGKNEVWTIKAAFFEPNMKIHIFDRYGKLIYSFNGSEPGWNGEYNGHRLPSTDYWFLVERSDGREHKGHFSMIR</sequence>
<keyword evidence="3" id="KW-1185">Reference proteome</keyword>
<accession>A0A444H8N7</accession>
<dbReference type="Gene3D" id="2.60.40.10">
    <property type="entry name" value="Immunoglobulins"/>
    <property type="match status" value="1"/>
</dbReference>
<dbReference type="InterPro" id="IPR000601">
    <property type="entry name" value="PKD_dom"/>
</dbReference>
<dbReference type="SUPFAM" id="SSF82171">
    <property type="entry name" value="DPP6 N-terminal domain-like"/>
    <property type="match status" value="1"/>
</dbReference>
<gene>
    <name evidence="2" type="ORF">EPI11_11885</name>
</gene>
<dbReference type="InterPro" id="IPR035986">
    <property type="entry name" value="PKD_dom_sf"/>
</dbReference>
<dbReference type="PROSITE" id="PS50093">
    <property type="entry name" value="PKD"/>
    <property type="match status" value="1"/>
</dbReference>
<dbReference type="NCBIfam" id="TIGR04131">
    <property type="entry name" value="Bac_Flav_CTERM"/>
    <property type="match status" value="1"/>
</dbReference>
<dbReference type="InterPro" id="IPR015943">
    <property type="entry name" value="WD40/YVTN_repeat-like_dom_sf"/>
</dbReference>
<name>A0A444H8N7_9FLAO</name>
<evidence type="ECO:0000313" key="2">
    <source>
        <dbReference type="EMBL" id="RWW99644.1"/>
    </source>
</evidence>
<dbReference type="InterPro" id="IPR013783">
    <property type="entry name" value="Ig-like_fold"/>
</dbReference>